<dbReference type="SUPFAM" id="SSF52418">
    <property type="entry name" value="Nucleoside phosphorylase/phosphoribosyltransferase catalytic domain"/>
    <property type="match status" value="1"/>
</dbReference>
<gene>
    <name evidence="12" type="ORF">BD410DRAFT_728647</name>
</gene>
<protein>
    <recommendedName>
        <fullName evidence="9">Anthranilate phosphoribosyltransferase</fullName>
        <ecNumber evidence="2">2.4.2.18</ecNumber>
    </recommendedName>
</protein>
<dbReference type="GO" id="GO:0005829">
    <property type="term" value="C:cytosol"/>
    <property type="evidence" value="ECO:0007669"/>
    <property type="project" value="TreeGrafter"/>
</dbReference>
<dbReference type="InterPro" id="IPR005940">
    <property type="entry name" value="Anthranilate_Pribosyl_Tfrase"/>
</dbReference>
<accession>A0A4Y7PSH8</accession>
<dbReference type="HAMAP" id="MF_00211">
    <property type="entry name" value="TrpD"/>
    <property type="match status" value="1"/>
</dbReference>
<dbReference type="AlphaFoldDB" id="A0A4Y7PSH8"/>
<dbReference type="EC" id="2.4.2.18" evidence="2"/>
<feature type="domain" description="Glycosyl transferase family 3 N-terminal" evidence="11">
    <location>
        <begin position="11"/>
        <end position="76"/>
    </location>
</feature>
<dbReference type="OrthoDB" id="427800at2759"/>
<evidence type="ECO:0000256" key="2">
    <source>
        <dbReference type="ARBA" id="ARBA00011948"/>
    </source>
</evidence>
<evidence type="ECO:0000259" key="11">
    <source>
        <dbReference type="Pfam" id="PF02885"/>
    </source>
</evidence>
<dbReference type="EMBL" id="ML170209">
    <property type="protein sequence ID" value="TDL18367.1"/>
    <property type="molecule type" value="Genomic_DNA"/>
</dbReference>
<evidence type="ECO:0000256" key="5">
    <source>
        <dbReference type="ARBA" id="ARBA00022679"/>
    </source>
</evidence>
<dbReference type="Pfam" id="PF02885">
    <property type="entry name" value="Glycos_trans_3N"/>
    <property type="match status" value="1"/>
</dbReference>
<keyword evidence="3" id="KW-0028">Amino-acid biosynthesis</keyword>
<name>A0A4Y7PSH8_9AGAM</name>
<comment type="pathway">
    <text evidence="1">Amino-acid biosynthesis; L-tryptophan biosynthesis; L-tryptophan from chorismate: step 2/5.</text>
</comment>
<dbReference type="InterPro" id="IPR035902">
    <property type="entry name" value="Nuc_phospho_transferase"/>
</dbReference>
<dbReference type="PANTHER" id="PTHR43285">
    <property type="entry name" value="ANTHRANILATE PHOSPHORIBOSYLTRANSFERASE"/>
    <property type="match status" value="1"/>
</dbReference>
<dbReference type="PANTHER" id="PTHR43285:SF2">
    <property type="entry name" value="ANTHRANILATE PHOSPHORIBOSYLTRANSFERASE"/>
    <property type="match status" value="1"/>
</dbReference>
<keyword evidence="4 12" id="KW-0328">Glycosyltransferase</keyword>
<evidence type="ECO:0000313" key="12">
    <source>
        <dbReference type="EMBL" id="TDL18367.1"/>
    </source>
</evidence>
<dbReference type="VEuPathDB" id="FungiDB:BD410DRAFT_728647"/>
<keyword evidence="6" id="KW-0822">Tryptophan biosynthesis</keyword>
<evidence type="ECO:0000259" key="10">
    <source>
        <dbReference type="Pfam" id="PF00591"/>
    </source>
</evidence>
<keyword evidence="7" id="KW-0057">Aromatic amino acid biosynthesis</keyword>
<reference evidence="12 13" key="1">
    <citation type="submission" date="2018-06" db="EMBL/GenBank/DDBJ databases">
        <title>A transcriptomic atlas of mushroom development highlights an independent origin of complex multicellularity.</title>
        <authorList>
            <consortium name="DOE Joint Genome Institute"/>
            <person name="Krizsan K."/>
            <person name="Almasi E."/>
            <person name="Merenyi Z."/>
            <person name="Sahu N."/>
            <person name="Viragh M."/>
            <person name="Koszo T."/>
            <person name="Mondo S."/>
            <person name="Kiss B."/>
            <person name="Balint B."/>
            <person name="Kues U."/>
            <person name="Barry K."/>
            <person name="Hegedus J.C."/>
            <person name="Henrissat B."/>
            <person name="Johnson J."/>
            <person name="Lipzen A."/>
            <person name="Ohm R."/>
            <person name="Nagy I."/>
            <person name="Pangilinan J."/>
            <person name="Yan J."/>
            <person name="Xiong Y."/>
            <person name="Grigoriev I.V."/>
            <person name="Hibbett D.S."/>
            <person name="Nagy L.G."/>
        </authorList>
    </citation>
    <scope>NUCLEOTIDE SEQUENCE [LARGE SCALE GENOMIC DNA]</scope>
    <source>
        <strain evidence="12 13">SZMC22713</strain>
    </source>
</reference>
<evidence type="ECO:0000256" key="3">
    <source>
        <dbReference type="ARBA" id="ARBA00022605"/>
    </source>
</evidence>
<dbReference type="Gene3D" id="1.20.970.10">
    <property type="entry name" value="Transferase, Pyrimidine Nucleoside Phosphorylase, Chain C"/>
    <property type="match status" value="1"/>
</dbReference>
<evidence type="ECO:0000256" key="1">
    <source>
        <dbReference type="ARBA" id="ARBA00004907"/>
    </source>
</evidence>
<feature type="domain" description="Glycosyl transferase family 3" evidence="10">
    <location>
        <begin position="89"/>
        <end position="343"/>
    </location>
</feature>
<dbReference type="STRING" id="50990.A0A4Y7PSH8"/>
<dbReference type="Proteomes" id="UP000294933">
    <property type="component" value="Unassembled WGS sequence"/>
</dbReference>
<dbReference type="Pfam" id="PF00591">
    <property type="entry name" value="Glycos_transf_3"/>
    <property type="match status" value="1"/>
</dbReference>
<dbReference type="InterPro" id="IPR000312">
    <property type="entry name" value="Glycosyl_Trfase_fam3"/>
</dbReference>
<evidence type="ECO:0000256" key="4">
    <source>
        <dbReference type="ARBA" id="ARBA00022676"/>
    </source>
</evidence>
<evidence type="ECO:0000256" key="9">
    <source>
        <dbReference type="ARBA" id="ARBA00071401"/>
    </source>
</evidence>
<keyword evidence="13" id="KW-1185">Reference proteome</keyword>
<evidence type="ECO:0000256" key="6">
    <source>
        <dbReference type="ARBA" id="ARBA00022822"/>
    </source>
</evidence>
<dbReference type="FunFam" id="3.40.1030.10:FF:000002">
    <property type="entry name" value="Anthranilate phosphoribosyltransferase"/>
    <property type="match status" value="1"/>
</dbReference>
<keyword evidence="5 12" id="KW-0808">Transferase</keyword>
<dbReference type="NCBIfam" id="TIGR01245">
    <property type="entry name" value="trpD"/>
    <property type="match status" value="1"/>
</dbReference>
<dbReference type="GO" id="GO:0004048">
    <property type="term" value="F:anthranilate phosphoribosyltransferase activity"/>
    <property type="evidence" value="ECO:0007669"/>
    <property type="project" value="UniProtKB-EC"/>
</dbReference>
<evidence type="ECO:0000256" key="8">
    <source>
        <dbReference type="ARBA" id="ARBA00061500"/>
    </source>
</evidence>
<evidence type="ECO:0000256" key="7">
    <source>
        <dbReference type="ARBA" id="ARBA00023141"/>
    </source>
</evidence>
<dbReference type="Gene3D" id="3.40.1030.10">
    <property type="entry name" value="Nucleoside phosphorylase/phosphoribosyltransferase catalytic domain"/>
    <property type="match status" value="1"/>
</dbReference>
<comment type="similarity">
    <text evidence="8">Belongs to the anthranilate phosphoribosyltransferase family.</text>
</comment>
<evidence type="ECO:0000313" key="13">
    <source>
        <dbReference type="Proteomes" id="UP000294933"/>
    </source>
</evidence>
<organism evidence="12 13">
    <name type="scientific">Rickenella mellea</name>
    <dbReference type="NCBI Taxonomy" id="50990"/>
    <lineage>
        <taxon>Eukaryota</taxon>
        <taxon>Fungi</taxon>
        <taxon>Dikarya</taxon>
        <taxon>Basidiomycota</taxon>
        <taxon>Agaricomycotina</taxon>
        <taxon>Agaricomycetes</taxon>
        <taxon>Hymenochaetales</taxon>
        <taxon>Rickenellaceae</taxon>
        <taxon>Rickenella</taxon>
    </lineage>
</organism>
<dbReference type="InterPro" id="IPR017459">
    <property type="entry name" value="Glycosyl_Trfase_fam3_N_dom"/>
</dbReference>
<proteinExistence type="inferred from homology"/>
<sequence>MSLQGADGFKALLGKLVNTPEFFTPVDLSRALNNVFTADAVPPAQFGSFLTALHLSRLDRRPEMLAAAAQVLRDRALQADIEDWDKDFVVDIVGTGGDGHNTFNVSTTAAVVAAGAGARVCKHGSRASTSTSGAADLLQSLGCLFTPPTADTPMHIRRIPFTFILAPHYHPSLALIAPFRKSLPFRTMFNILGPLINPARPRGMVVGVAERDLGETFAKSIRDGGVQRALVVCGAEHLDEISCAGETWAWELKDGQITERTLHPDQFGLPVHPLKDVAGDTPEENAAVFKTLLTSGDKIPEALTPVLHFVLLNSSAVLYVAGIVKDFKEGVDLALKSITSGLAWEALSTFKEEGRRAADAARTP</sequence>
<dbReference type="GO" id="GO:0000162">
    <property type="term" value="P:L-tryptophan biosynthetic process"/>
    <property type="evidence" value="ECO:0007669"/>
    <property type="project" value="UniProtKB-KW"/>
</dbReference>